<dbReference type="GO" id="GO:0030234">
    <property type="term" value="F:enzyme regulator activity"/>
    <property type="evidence" value="ECO:0007669"/>
    <property type="project" value="TreeGrafter"/>
</dbReference>
<evidence type="ECO:0000256" key="1">
    <source>
        <dbReference type="ARBA" id="ARBA00004434"/>
    </source>
</evidence>
<keyword evidence="5" id="KW-0999">Mitochondrion inner membrane</keyword>
<dbReference type="InterPro" id="IPR001349">
    <property type="entry name" value="Cyt_c_oxidase_su6a"/>
</dbReference>
<dbReference type="STRING" id="7260.B4MYB9"/>
<keyword evidence="4" id="KW-0812">Transmembrane</keyword>
<evidence type="ECO:0000256" key="4">
    <source>
        <dbReference type="ARBA" id="ARBA00022692"/>
    </source>
</evidence>
<evidence type="ECO:0000256" key="2">
    <source>
        <dbReference type="ARBA" id="ARBA00004673"/>
    </source>
</evidence>
<evidence type="ECO:0000256" key="10">
    <source>
        <dbReference type="RuleBase" id="RU004396"/>
    </source>
</evidence>
<dbReference type="SUPFAM" id="SSF81411">
    <property type="entry name" value="Mitochondrial cytochrome c oxidase subunit VIa"/>
    <property type="match status" value="1"/>
</dbReference>
<dbReference type="PIRSF" id="PIRSF000277">
    <property type="entry name" value="COX6A1"/>
    <property type="match status" value="1"/>
</dbReference>
<comment type="subcellular location">
    <subcellularLocation>
        <location evidence="1">Mitochondrion inner membrane</location>
        <topology evidence="1">Single-pass membrane protein</topology>
    </subcellularLocation>
</comment>
<proteinExistence type="inferred from homology"/>
<evidence type="ECO:0000256" key="11">
    <source>
        <dbReference type="SAM" id="MobiDB-lite"/>
    </source>
</evidence>
<evidence type="ECO:0000256" key="8">
    <source>
        <dbReference type="ARBA" id="ARBA00023128"/>
    </source>
</evidence>
<evidence type="ECO:0000313" key="12">
    <source>
        <dbReference type="EMBL" id="EDW77108.2"/>
    </source>
</evidence>
<dbReference type="PANTHER" id="PTHR11504">
    <property type="entry name" value="CYTOCHROME C OXIDASE POLYPEPTIDE VIA"/>
    <property type="match status" value="1"/>
</dbReference>
<keyword evidence="8" id="KW-0496">Mitochondrion</keyword>
<dbReference type="InterPro" id="IPR036418">
    <property type="entry name" value="Cyt_c_oxidase_su6a_sf"/>
</dbReference>
<keyword evidence="12" id="KW-0560">Oxidoreductase</keyword>
<evidence type="ECO:0000256" key="3">
    <source>
        <dbReference type="ARBA" id="ARBA00005553"/>
    </source>
</evidence>
<keyword evidence="9" id="KW-0472">Membrane</keyword>
<dbReference type="OrthoDB" id="5947505at2759"/>
<gene>
    <name evidence="12" type="primary">Dwil\GK22192</name>
    <name evidence="12" type="ORF">Dwil_GK22192</name>
</gene>
<dbReference type="EMBL" id="CH963894">
    <property type="protein sequence ID" value="EDW77108.2"/>
    <property type="molecule type" value="Genomic_DNA"/>
</dbReference>
<dbReference type="FunFam" id="4.10.95.10:FF:000001">
    <property type="entry name" value="Cytochrome c oxidase subunit 6A, mitochondrial"/>
    <property type="match status" value="1"/>
</dbReference>
<name>B4MYB9_DROWI</name>
<dbReference type="Proteomes" id="UP000007798">
    <property type="component" value="Unassembled WGS sequence"/>
</dbReference>
<sequence>MWQIWKKVNPRMGIQMATTMAKRHLAKAQDHNNSNMWKKLTFMVATPAICLCMVNAFVVPHKEVEPEPFVKYEHLRRRTKRFPWGDGNRSLFHNAKSNALPDGYEHQ</sequence>
<organism evidence="12 13">
    <name type="scientific">Drosophila willistoni</name>
    <name type="common">Fruit fly</name>
    <dbReference type="NCBI Taxonomy" id="7260"/>
    <lineage>
        <taxon>Eukaryota</taxon>
        <taxon>Metazoa</taxon>
        <taxon>Ecdysozoa</taxon>
        <taxon>Arthropoda</taxon>
        <taxon>Hexapoda</taxon>
        <taxon>Insecta</taxon>
        <taxon>Pterygota</taxon>
        <taxon>Neoptera</taxon>
        <taxon>Endopterygota</taxon>
        <taxon>Diptera</taxon>
        <taxon>Brachycera</taxon>
        <taxon>Muscomorpha</taxon>
        <taxon>Ephydroidea</taxon>
        <taxon>Drosophilidae</taxon>
        <taxon>Drosophila</taxon>
        <taxon>Sophophora</taxon>
    </lineage>
</organism>
<dbReference type="EC" id="1.9.3.1" evidence="12"/>
<dbReference type="AlphaFoldDB" id="B4MYB9"/>
<dbReference type="eggNOG" id="KOG3469">
    <property type="taxonomic scope" value="Eukaryota"/>
</dbReference>
<accession>B4MYB9</accession>
<evidence type="ECO:0000256" key="5">
    <source>
        <dbReference type="ARBA" id="ARBA00022792"/>
    </source>
</evidence>
<reference evidence="12 13" key="1">
    <citation type="journal article" date="2007" name="Nature">
        <title>Evolution of genes and genomes on the Drosophila phylogeny.</title>
        <authorList>
            <consortium name="Drosophila 12 Genomes Consortium"/>
            <person name="Clark A.G."/>
            <person name="Eisen M.B."/>
            <person name="Smith D.R."/>
            <person name="Bergman C.M."/>
            <person name="Oliver B."/>
            <person name="Markow T.A."/>
            <person name="Kaufman T.C."/>
            <person name="Kellis M."/>
            <person name="Gelbart W."/>
            <person name="Iyer V.N."/>
            <person name="Pollard D.A."/>
            <person name="Sackton T.B."/>
            <person name="Larracuente A.M."/>
            <person name="Singh N.D."/>
            <person name="Abad J.P."/>
            <person name="Abt D.N."/>
            <person name="Adryan B."/>
            <person name="Aguade M."/>
            <person name="Akashi H."/>
            <person name="Anderson W.W."/>
            <person name="Aquadro C.F."/>
            <person name="Ardell D.H."/>
            <person name="Arguello R."/>
            <person name="Artieri C.G."/>
            <person name="Barbash D.A."/>
            <person name="Barker D."/>
            <person name="Barsanti P."/>
            <person name="Batterham P."/>
            <person name="Batzoglou S."/>
            <person name="Begun D."/>
            <person name="Bhutkar A."/>
            <person name="Blanco E."/>
            <person name="Bosak S.A."/>
            <person name="Bradley R.K."/>
            <person name="Brand A.D."/>
            <person name="Brent M.R."/>
            <person name="Brooks A.N."/>
            <person name="Brown R.H."/>
            <person name="Butlin R.K."/>
            <person name="Caggese C."/>
            <person name="Calvi B.R."/>
            <person name="Bernardo de Carvalho A."/>
            <person name="Caspi A."/>
            <person name="Castrezana S."/>
            <person name="Celniker S.E."/>
            <person name="Chang J.L."/>
            <person name="Chapple C."/>
            <person name="Chatterji S."/>
            <person name="Chinwalla A."/>
            <person name="Civetta A."/>
            <person name="Clifton S.W."/>
            <person name="Comeron J.M."/>
            <person name="Costello J.C."/>
            <person name="Coyne J.A."/>
            <person name="Daub J."/>
            <person name="David R.G."/>
            <person name="Delcher A.L."/>
            <person name="Delehaunty K."/>
            <person name="Do C.B."/>
            <person name="Ebling H."/>
            <person name="Edwards K."/>
            <person name="Eickbush T."/>
            <person name="Evans J.D."/>
            <person name="Filipski A."/>
            <person name="Findeiss S."/>
            <person name="Freyhult E."/>
            <person name="Fulton L."/>
            <person name="Fulton R."/>
            <person name="Garcia A.C."/>
            <person name="Gardiner A."/>
            <person name="Garfield D.A."/>
            <person name="Garvin B.E."/>
            <person name="Gibson G."/>
            <person name="Gilbert D."/>
            <person name="Gnerre S."/>
            <person name="Godfrey J."/>
            <person name="Good R."/>
            <person name="Gotea V."/>
            <person name="Gravely B."/>
            <person name="Greenberg A.J."/>
            <person name="Griffiths-Jones S."/>
            <person name="Gross S."/>
            <person name="Guigo R."/>
            <person name="Gustafson E.A."/>
            <person name="Haerty W."/>
            <person name="Hahn M.W."/>
            <person name="Halligan D.L."/>
            <person name="Halpern A.L."/>
            <person name="Halter G.M."/>
            <person name="Han M.V."/>
            <person name="Heger A."/>
            <person name="Hillier L."/>
            <person name="Hinrichs A.S."/>
            <person name="Holmes I."/>
            <person name="Hoskins R.A."/>
            <person name="Hubisz M.J."/>
            <person name="Hultmark D."/>
            <person name="Huntley M.A."/>
            <person name="Jaffe D.B."/>
            <person name="Jagadeeshan S."/>
            <person name="Jeck W.R."/>
            <person name="Johnson J."/>
            <person name="Jones C.D."/>
            <person name="Jordan W.C."/>
            <person name="Karpen G.H."/>
            <person name="Kataoka E."/>
            <person name="Keightley P.D."/>
            <person name="Kheradpour P."/>
            <person name="Kirkness E.F."/>
            <person name="Koerich L.B."/>
            <person name="Kristiansen K."/>
            <person name="Kudrna D."/>
            <person name="Kulathinal R.J."/>
            <person name="Kumar S."/>
            <person name="Kwok R."/>
            <person name="Lander E."/>
            <person name="Langley C.H."/>
            <person name="Lapoint R."/>
            <person name="Lazzaro B.P."/>
            <person name="Lee S.J."/>
            <person name="Levesque L."/>
            <person name="Li R."/>
            <person name="Lin C.F."/>
            <person name="Lin M.F."/>
            <person name="Lindblad-Toh K."/>
            <person name="Llopart A."/>
            <person name="Long M."/>
            <person name="Low L."/>
            <person name="Lozovsky E."/>
            <person name="Lu J."/>
            <person name="Luo M."/>
            <person name="Machado C.A."/>
            <person name="Makalowski W."/>
            <person name="Marzo M."/>
            <person name="Matsuda M."/>
            <person name="Matzkin L."/>
            <person name="McAllister B."/>
            <person name="McBride C.S."/>
            <person name="McKernan B."/>
            <person name="McKernan K."/>
            <person name="Mendez-Lago M."/>
            <person name="Minx P."/>
            <person name="Mollenhauer M.U."/>
            <person name="Montooth K."/>
            <person name="Mount S.M."/>
            <person name="Mu X."/>
            <person name="Myers E."/>
            <person name="Negre B."/>
            <person name="Newfeld S."/>
            <person name="Nielsen R."/>
            <person name="Noor M.A."/>
            <person name="O'Grady P."/>
            <person name="Pachter L."/>
            <person name="Papaceit M."/>
            <person name="Parisi M.J."/>
            <person name="Parisi M."/>
            <person name="Parts L."/>
            <person name="Pedersen J.S."/>
            <person name="Pesole G."/>
            <person name="Phillippy A.M."/>
            <person name="Ponting C.P."/>
            <person name="Pop M."/>
            <person name="Porcelli D."/>
            <person name="Powell J.R."/>
            <person name="Prohaska S."/>
            <person name="Pruitt K."/>
            <person name="Puig M."/>
            <person name="Quesneville H."/>
            <person name="Ram K.R."/>
            <person name="Rand D."/>
            <person name="Rasmussen M.D."/>
            <person name="Reed L.K."/>
            <person name="Reenan R."/>
            <person name="Reily A."/>
            <person name="Remington K.A."/>
            <person name="Rieger T.T."/>
            <person name="Ritchie M.G."/>
            <person name="Robin C."/>
            <person name="Rogers Y.H."/>
            <person name="Rohde C."/>
            <person name="Rozas J."/>
            <person name="Rubenfield M.J."/>
            <person name="Ruiz A."/>
            <person name="Russo S."/>
            <person name="Salzberg S.L."/>
            <person name="Sanchez-Gracia A."/>
            <person name="Saranga D.J."/>
            <person name="Sato H."/>
            <person name="Schaeffer S.W."/>
            <person name="Schatz M.C."/>
            <person name="Schlenke T."/>
            <person name="Schwartz R."/>
            <person name="Segarra C."/>
            <person name="Singh R.S."/>
            <person name="Sirot L."/>
            <person name="Sirota M."/>
            <person name="Sisneros N.B."/>
            <person name="Smith C.D."/>
            <person name="Smith T.F."/>
            <person name="Spieth J."/>
            <person name="Stage D.E."/>
            <person name="Stark A."/>
            <person name="Stephan W."/>
            <person name="Strausberg R.L."/>
            <person name="Strempel S."/>
            <person name="Sturgill D."/>
            <person name="Sutton G."/>
            <person name="Sutton G.G."/>
            <person name="Tao W."/>
            <person name="Teichmann S."/>
            <person name="Tobari Y.N."/>
            <person name="Tomimura Y."/>
            <person name="Tsolas J.M."/>
            <person name="Valente V.L."/>
            <person name="Venter E."/>
            <person name="Venter J.C."/>
            <person name="Vicario S."/>
            <person name="Vieira F.G."/>
            <person name="Vilella A.J."/>
            <person name="Villasante A."/>
            <person name="Walenz B."/>
            <person name="Wang J."/>
            <person name="Wasserman M."/>
            <person name="Watts T."/>
            <person name="Wilson D."/>
            <person name="Wilson R.K."/>
            <person name="Wing R.A."/>
            <person name="Wolfner M.F."/>
            <person name="Wong A."/>
            <person name="Wong G.K."/>
            <person name="Wu C.I."/>
            <person name="Wu G."/>
            <person name="Yamamoto D."/>
            <person name="Yang H.P."/>
            <person name="Yang S.P."/>
            <person name="Yorke J.A."/>
            <person name="Yoshida K."/>
            <person name="Zdobnov E."/>
            <person name="Zhang P."/>
            <person name="Zhang Y."/>
            <person name="Zimin A.V."/>
            <person name="Baldwin J."/>
            <person name="Abdouelleil A."/>
            <person name="Abdulkadir J."/>
            <person name="Abebe A."/>
            <person name="Abera B."/>
            <person name="Abreu J."/>
            <person name="Acer S.C."/>
            <person name="Aftuck L."/>
            <person name="Alexander A."/>
            <person name="An P."/>
            <person name="Anderson E."/>
            <person name="Anderson S."/>
            <person name="Arachi H."/>
            <person name="Azer M."/>
            <person name="Bachantsang P."/>
            <person name="Barry A."/>
            <person name="Bayul T."/>
            <person name="Berlin A."/>
            <person name="Bessette D."/>
            <person name="Bloom T."/>
            <person name="Blye J."/>
            <person name="Boguslavskiy L."/>
            <person name="Bonnet C."/>
            <person name="Boukhgalter B."/>
            <person name="Bourzgui I."/>
            <person name="Brown A."/>
            <person name="Cahill P."/>
            <person name="Channer S."/>
            <person name="Cheshatsang Y."/>
            <person name="Chuda L."/>
            <person name="Citroen M."/>
            <person name="Collymore A."/>
            <person name="Cooke P."/>
            <person name="Costello M."/>
            <person name="D'Aco K."/>
            <person name="Daza R."/>
            <person name="De Haan G."/>
            <person name="DeGray S."/>
            <person name="DeMaso C."/>
            <person name="Dhargay N."/>
            <person name="Dooley K."/>
            <person name="Dooley E."/>
            <person name="Doricent M."/>
            <person name="Dorje P."/>
            <person name="Dorjee K."/>
            <person name="Dupes A."/>
            <person name="Elong R."/>
            <person name="Falk J."/>
            <person name="Farina A."/>
            <person name="Faro S."/>
            <person name="Ferguson D."/>
            <person name="Fisher S."/>
            <person name="Foley C.D."/>
            <person name="Franke A."/>
            <person name="Friedrich D."/>
            <person name="Gadbois L."/>
            <person name="Gearin G."/>
            <person name="Gearin C.R."/>
            <person name="Giannoukos G."/>
            <person name="Goode T."/>
            <person name="Graham J."/>
            <person name="Grandbois E."/>
            <person name="Grewal S."/>
            <person name="Gyaltsen K."/>
            <person name="Hafez N."/>
            <person name="Hagos B."/>
            <person name="Hall J."/>
            <person name="Henson C."/>
            <person name="Hollinger A."/>
            <person name="Honan T."/>
            <person name="Huard M.D."/>
            <person name="Hughes L."/>
            <person name="Hurhula B."/>
            <person name="Husby M.E."/>
            <person name="Kamat A."/>
            <person name="Kanga B."/>
            <person name="Kashin S."/>
            <person name="Khazanovich D."/>
            <person name="Kisner P."/>
            <person name="Lance K."/>
            <person name="Lara M."/>
            <person name="Lee W."/>
            <person name="Lennon N."/>
            <person name="Letendre F."/>
            <person name="LeVine R."/>
            <person name="Lipovsky A."/>
            <person name="Liu X."/>
            <person name="Liu J."/>
            <person name="Liu S."/>
            <person name="Lokyitsang T."/>
            <person name="Lokyitsang Y."/>
            <person name="Lubonja R."/>
            <person name="Lui A."/>
            <person name="MacDonald P."/>
            <person name="Magnisalis V."/>
            <person name="Maru K."/>
            <person name="Matthews C."/>
            <person name="McCusker W."/>
            <person name="McDonough S."/>
            <person name="Mehta T."/>
            <person name="Meldrim J."/>
            <person name="Meneus L."/>
            <person name="Mihai O."/>
            <person name="Mihalev A."/>
            <person name="Mihova T."/>
            <person name="Mittelman R."/>
            <person name="Mlenga V."/>
            <person name="Montmayeur A."/>
            <person name="Mulrain L."/>
            <person name="Navidi A."/>
            <person name="Naylor J."/>
            <person name="Negash T."/>
            <person name="Nguyen T."/>
            <person name="Nguyen N."/>
            <person name="Nicol R."/>
            <person name="Norbu C."/>
            <person name="Norbu N."/>
            <person name="Novod N."/>
            <person name="O'Neill B."/>
            <person name="Osman S."/>
            <person name="Markiewicz E."/>
            <person name="Oyono O.L."/>
            <person name="Patti C."/>
            <person name="Phunkhang P."/>
            <person name="Pierre F."/>
            <person name="Priest M."/>
            <person name="Raghuraman S."/>
            <person name="Rege F."/>
            <person name="Reyes R."/>
            <person name="Rise C."/>
            <person name="Rogov P."/>
            <person name="Ross K."/>
            <person name="Ryan E."/>
            <person name="Settipalli S."/>
            <person name="Shea T."/>
            <person name="Sherpa N."/>
            <person name="Shi L."/>
            <person name="Shih D."/>
            <person name="Sparrow T."/>
            <person name="Spaulding J."/>
            <person name="Stalker J."/>
            <person name="Stange-Thomann N."/>
            <person name="Stavropoulos S."/>
            <person name="Stone C."/>
            <person name="Strader C."/>
            <person name="Tesfaye S."/>
            <person name="Thomson T."/>
            <person name="Thoulutsang Y."/>
            <person name="Thoulutsang D."/>
            <person name="Topham K."/>
            <person name="Topping I."/>
            <person name="Tsamla T."/>
            <person name="Vassiliev H."/>
            <person name="Vo A."/>
            <person name="Wangchuk T."/>
            <person name="Wangdi T."/>
            <person name="Weiand M."/>
            <person name="Wilkinson J."/>
            <person name="Wilson A."/>
            <person name="Yadav S."/>
            <person name="Young G."/>
            <person name="Yu Q."/>
            <person name="Zembek L."/>
            <person name="Zhong D."/>
            <person name="Zimmer A."/>
            <person name="Zwirko Z."/>
            <person name="Jaffe D.B."/>
            <person name="Alvarez P."/>
            <person name="Brockman W."/>
            <person name="Butler J."/>
            <person name="Chin C."/>
            <person name="Gnerre S."/>
            <person name="Grabherr M."/>
            <person name="Kleber M."/>
            <person name="Mauceli E."/>
            <person name="MacCallum I."/>
        </authorList>
    </citation>
    <scope>NUCLEOTIDE SEQUENCE [LARGE SCALE GENOMIC DNA]</scope>
    <source>
        <strain evidence="13">Tucson 14030-0811.24</strain>
    </source>
</reference>
<feature type="region of interest" description="Disordered" evidence="11">
    <location>
        <begin position="83"/>
        <end position="107"/>
    </location>
</feature>
<dbReference type="FunCoup" id="B4MYB9">
    <property type="interactions" value="192"/>
</dbReference>
<dbReference type="HOGENOM" id="CLU_122515_1_0_1"/>
<dbReference type="Pfam" id="PF02046">
    <property type="entry name" value="COX6A"/>
    <property type="match status" value="1"/>
</dbReference>
<comment type="similarity">
    <text evidence="3 10">Belongs to the cytochrome c oxidase subunit 6A family.</text>
</comment>
<dbReference type="PANTHER" id="PTHR11504:SF9">
    <property type="entry name" value="CYTOCHROME C OXIDASE SUBUNIT 6A-LIKE"/>
    <property type="match status" value="1"/>
</dbReference>
<protein>
    <submittedName>
        <fullName evidence="12">Uncharacterized protein</fullName>
        <ecNumber evidence="12">1.9.3.1</ecNumber>
    </submittedName>
</protein>
<dbReference type="Gene3D" id="4.10.95.10">
    <property type="entry name" value="Cytochrome c oxidase, subunit VIa"/>
    <property type="match status" value="1"/>
</dbReference>
<dbReference type="GO" id="GO:0006123">
    <property type="term" value="P:mitochondrial electron transport, cytochrome c to oxygen"/>
    <property type="evidence" value="ECO:0007669"/>
    <property type="project" value="TreeGrafter"/>
</dbReference>
<comment type="pathway">
    <text evidence="2">Energy metabolism; oxidative phosphorylation.</text>
</comment>
<dbReference type="InParanoid" id="B4MYB9"/>
<dbReference type="GO" id="GO:0005743">
    <property type="term" value="C:mitochondrial inner membrane"/>
    <property type="evidence" value="ECO:0007669"/>
    <property type="project" value="UniProtKB-SubCell"/>
</dbReference>
<evidence type="ECO:0000313" key="13">
    <source>
        <dbReference type="Proteomes" id="UP000007798"/>
    </source>
</evidence>
<evidence type="ECO:0000256" key="9">
    <source>
        <dbReference type="ARBA" id="ARBA00023136"/>
    </source>
</evidence>
<dbReference type="KEGG" id="dwi:6643381"/>
<keyword evidence="7" id="KW-1133">Transmembrane helix</keyword>
<evidence type="ECO:0000256" key="6">
    <source>
        <dbReference type="ARBA" id="ARBA00022946"/>
    </source>
</evidence>
<dbReference type="GO" id="GO:0016491">
    <property type="term" value="F:oxidoreductase activity"/>
    <property type="evidence" value="ECO:0007669"/>
    <property type="project" value="UniProtKB-KW"/>
</dbReference>
<evidence type="ECO:0000256" key="7">
    <source>
        <dbReference type="ARBA" id="ARBA00022989"/>
    </source>
</evidence>
<keyword evidence="13" id="KW-1185">Reference proteome</keyword>
<keyword evidence="6" id="KW-0809">Transit peptide</keyword>